<keyword evidence="2" id="KW-1185">Reference proteome</keyword>
<evidence type="ECO:0000313" key="1">
    <source>
        <dbReference type="EMBL" id="SDJ53676.1"/>
    </source>
</evidence>
<dbReference type="OrthoDB" id="6401106at2"/>
<gene>
    <name evidence="1" type="ORF">SAMN04488540_109103</name>
</gene>
<sequence>MHNQHRLTQGAQDSQTPVMEVPSKQVASMWLCLLAVLTKEQVQALGDCNLALAFDLGVAVRMAEEEQQSLTLVITEVLAFYNDKLGLALDAAGLAPLIATQVYRSQQVQHHRH</sequence>
<dbReference type="EMBL" id="FNEM01000009">
    <property type="protein sequence ID" value="SDJ53676.1"/>
    <property type="molecule type" value="Genomic_DNA"/>
</dbReference>
<organism evidence="1 2">
    <name type="scientific">Ferrimonas sediminum</name>
    <dbReference type="NCBI Taxonomy" id="718193"/>
    <lineage>
        <taxon>Bacteria</taxon>
        <taxon>Pseudomonadati</taxon>
        <taxon>Pseudomonadota</taxon>
        <taxon>Gammaproteobacteria</taxon>
        <taxon>Alteromonadales</taxon>
        <taxon>Ferrimonadaceae</taxon>
        <taxon>Ferrimonas</taxon>
    </lineage>
</organism>
<protein>
    <submittedName>
        <fullName evidence="1">Uncharacterized protein</fullName>
    </submittedName>
</protein>
<dbReference type="Proteomes" id="UP000199527">
    <property type="component" value="Unassembled WGS sequence"/>
</dbReference>
<evidence type="ECO:0000313" key="2">
    <source>
        <dbReference type="Proteomes" id="UP000199527"/>
    </source>
</evidence>
<proteinExistence type="predicted"/>
<dbReference type="RefSeq" id="WP_090365480.1">
    <property type="nucleotide sequence ID" value="NZ_FNEM01000009.1"/>
</dbReference>
<name>A0A1G8UII5_9GAMM</name>
<accession>A0A1G8UII5</accession>
<dbReference type="AlphaFoldDB" id="A0A1G8UII5"/>
<reference evidence="2" key="1">
    <citation type="submission" date="2016-10" db="EMBL/GenBank/DDBJ databases">
        <authorList>
            <person name="Varghese N."/>
            <person name="Submissions S."/>
        </authorList>
    </citation>
    <scope>NUCLEOTIDE SEQUENCE [LARGE SCALE GENOMIC DNA]</scope>
    <source>
        <strain evidence="2">DSM 23317</strain>
    </source>
</reference>